<keyword evidence="2" id="KW-0812">Transmembrane</keyword>
<feature type="compositionally biased region" description="Polar residues" evidence="1">
    <location>
        <begin position="114"/>
        <end position="130"/>
    </location>
</feature>
<dbReference type="RefSeq" id="YP_009481800.1">
    <property type="nucleotide sequence ID" value="NC_037666.1"/>
</dbReference>
<dbReference type="GeneID" id="36842124"/>
<keyword evidence="2" id="KW-0472">Membrane</keyword>
<name>A0A2U7UBH3_9VIRU</name>
<feature type="transmembrane region" description="Helical" evidence="2">
    <location>
        <begin position="30"/>
        <end position="50"/>
    </location>
</feature>
<dbReference type="EMBL" id="MG011690">
    <property type="protein sequence ID" value="AVK75797.1"/>
    <property type="molecule type" value="Genomic_DNA"/>
</dbReference>
<gene>
    <name evidence="3" type="ORF">pneo_cds_190</name>
</gene>
<feature type="region of interest" description="Disordered" evidence="1">
    <location>
        <begin position="65"/>
        <end position="145"/>
    </location>
</feature>
<feature type="compositionally biased region" description="Polar residues" evidence="1">
    <location>
        <begin position="65"/>
        <end position="105"/>
    </location>
</feature>
<evidence type="ECO:0000256" key="1">
    <source>
        <dbReference type="SAM" id="MobiDB-lite"/>
    </source>
</evidence>
<proteinExistence type="predicted"/>
<protein>
    <submittedName>
        <fullName evidence="3">Uncharacterized protein</fullName>
    </submittedName>
</protein>
<evidence type="ECO:0000256" key="2">
    <source>
        <dbReference type="SAM" id="Phobius"/>
    </source>
</evidence>
<organism evidence="3">
    <name type="scientific">Pandoravirus neocaledonia</name>
    <dbReference type="NCBI Taxonomy" id="2107708"/>
    <lineage>
        <taxon>Viruses</taxon>
        <taxon>Pandoravirus</taxon>
    </lineage>
</organism>
<dbReference type="KEGG" id="vg:36842124"/>
<dbReference type="Proteomes" id="UP000249287">
    <property type="component" value="Segment"/>
</dbReference>
<sequence>MDAYYAVVAAVPSAVLCPPLEHGLPHEAQALPLFIAGLCGCATLAGIWALRRRQRRRGVCQTALASVSTRTSDSPAETAQPEQRSELATTVIQHNSTAPQQQQGPIDSLGCTDAPSSASTPNEPATTDQAPETDRSLSSAACGAGDMPLPVVTGTSLNPRVLMMLARDVPLHASWAPAYDEQDA</sequence>
<keyword evidence="2" id="KW-1133">Transmembrane helix</keyword>
<accession>A0A2U7UBH3</accession>
<reference evidence="3" key="1">
    <citation type="journal article" date="2018" name="Nat. Commun.">
        <title>Diversity and evolution of the emerging Pandoraviridae family.</title>
        <authorList>
            <person name="Legendre M."/>
            <person name="Fabre E."/>
            <person name="Poirot O."/>
            <person name="Jeudy S."/>
            <person name="Lartigue A."/>
            <person name="Alempic J.M."/>
            <person name="Beucher L."/>
            <person name="Philippe N."/>
            <person name="Bertaux L."/>
            <person name="Christo-Foroux E."/>
            <person name="Labadie K."/>
            <person name="Coute Y."/>
            <person name="Abergel C."/>
            <person name="Claverie J.M."/>
        </authorList>
    </citation>
    <scope>NUCLEOTIDE SEQUENCE [LARGE SCALE GENOMIC DNA]</scope>
    <source>
        <strain evidence="3">Neocaledonia</strain>
    </source>
</reference>
<evidence type="ECO:0000313" key="3">
    <source>
        <dbReference type="EMBL" id="AVK75797.1"/>
    </source>
</evidence>